<dbReference type="EMBL" id="CM042041">
    <property type="protein sequence ID" value="KAI3711618.1"/>
    <property type="molecule type" value="Genomic_DNA"/>
</dbReference>
<reference evidence="2" key="1">
    <citation type="journal article" date="2022" name="Mol. Ecol. Resour.">
        <title>The genomes of chicory, endive, great burdock and yacon provide insights into Asteraceae palaeo-polyploidization history and plant inulin production.</title>
        <authorList>
            <person name="Fan W."/>
            <person name="Wang S."/>
            <person name="Wang H."/>
            <person name="Wang A."/>
            <person name="Jiang F."/>
            <person name="Liu H."/>
            <person name="Zhao H."/>
            <person name="Xu D."/>
            <person name="Zhang Y."/>
        </authorList>
    </citation>
    <scope>NUCLEOTIDE SEQUENCE [LARGE SCALE GENOMIC DNA]</scope>
    <source>
        <strain evidence="2">cv. Yunnan</strain>
    </source>
</reference>
<organism evidence="1 2">
    <name type="scientific">Smallanthus sonchifolius</name>
    <dbReference type="NCBI Taxonomy" id="185202"/>
    <lineage>
        <taxon>Eukaryota</taxon>
        <taxon>Viridiplantae</taxon>
        <taxon>Streptophyta</taxon>
        <taxon>Embryophyta</taxon>
        <taxon>Tracheophyta</taxon>
        <taxon>Spermatophyta</taxon>
        <taxon>Magnoliopsida</taxon>
        <taxon>eudicotyledons</taxon>
        <taxon>Gunneridae</taxon>
        <taxon>Pentapetalae</taxon>
        <taxon>asterids</taxon>
        <taxon>campanulids</taxon>
        <taxon>Asterales</taxon>
        <taxon>Asteraceae</taxon>
        <taxon>Asteroideae</taxon>
        <taxon>Heliantheae alliance</taxon>
        <taxon>Millerieae</taxon>
        <taxon>Smallanthus</taxon>
    </lineage>
</organism>
<evidence type="ECO:0000313" key="2">
    <source>
        <dbReference type="Proteomes" id="UP001056120"/>
    </source>
</evidence>
<evidence type="ECO:0000313" key="1">
    <source>
        <dbReference type="EMBL" id="KAI3711618.1"/>
    </source>
</evidence>
<name>A0ACB9AQF7_9ASTR</name>
<proteinExistence type="predicted"/>
<sequence>MGRRPCCRCTVLDTSRLLNNLCDYQILKDQLLTSSFSCGHSFLSMTLFMAHGSIMKLRYSKKIPWGGAGDDFVVESTTRLLLTLRLLA</sequence>
<dbReference type="Proteomes" id="UP001056120">
    <property type="component" value="Linkage Group LG24"/>
</dbReference>
<gene>
    <name evidence="1" type="ORF">L1987_70157</name>
</gene>
<keyword evidence="2" id="KW-1185">Reference proteome</keyword>
<accession>A0ACB9AQF7</accession>
<comment type="caution">
    <text evidence="1">The sequence shown here is derived from an EMBL/GenBank/DDBJ whole genome shotgun (WGS) entry which is preliminary data.</text>
</comment>
<protein>
    <submittedName>
        <fullName evidence="1">Uncharacterized protein</fullName>
    </submittedName>
</protein>
<reference evidence="1 2" key="2">
    <citation type="journal article" date="2022" name="Mol. Ecol. Resour.">
        <title>The genomes of chicory, endive, great burdock and yacon provide insights into Asteraceae paleo-polyploidization history and plant inulin production.</title>
        <authorList>
            <person name="Fan W."/>
            <person name="Wang S."/>
            <person name="Wang H."/>
            <person name="Wang A."/>
            <person name="Jiang F."/>
            <person name="Liu H."/>
            <person name="Zhao H."/>
            <person name="Xu D."/>
            <person name="Zhang Y."/>
        </authorList>
    </citation>
    <scope>NUCLEOTIDE SEQUENCE [LARGE SCALE GENOMIC DNA]</scope>
    <source>
        <strain evidence="2">cv. Yunnan</strain>
        <tissue evidence="1">Leaves</tissue>
    </source>
</reference>